<evidence type="ECO:0000313" key="2">
    <source>
        <dbReference type="Proteomes" id="UP000324222"/>
    </source>
</evidence>
<sequence>MLAVYNMGLPLRQVAAKRRVKGVNVERYLPGTLTKAMKERQHDMGDLNATEDCNLAKLRIHTG</sequence>
<proteinExistence type="predicted"/>
<accession>A0A5B7HUN2</accession>
<reference evidence="1 2" key="1">
    <citation type="submission" date="2019-05" db="EMBL/GenBank/DDBJ databases">
        <title>Another draft genome of Portunus trituberculatus and its Hox gene families provides insights of decapod evolution.</title>
        <authorList>
            <person name="Jeong J.-H."/>
            <person name="Song I."/>
            <person name="Kim S."/>
            <person name="Choi T."/>
            <person name="Kim D."/>
            <person name="Ryu S."/>
            <person name="Kim W."/>
        </authorList>
    </citation>
    <scope>NUCLEOTIDE SEQUENCE [LARGE SCALE GENOMIC DNA]</scope>
    <source>
        <tissue evidence="1">Muscle</tissue>
    </source>
</reference>
<evidence type="ECO:0000313" key="1">
    <source>
        <dbReference type="EMBL" id="MPC76220.1"/>
    </source>
</evidence>
<gene>
    <name evidence="1" type="ORF">E2C01_070627</name>
</gene>
<dbReference type="Proteomes" id="UP000324222">
    <property type="component" value="Unassembled WGS sequence"/>
</dbReference>
<dbReference type="EMBL" id="VSRR010042872">
    <property type="protein sequence ID" value="MPC76220.1"/>
    <property type="molecule type" value="Genomic_DNA"/>
</dbReference>
<dbReference type="AlphaFoldDB" id="A0A5B7HUN2"/>
<protein>
    <submittedName>
        <fullName evidence="1">Uncharacterized protein</fullName>
    </submittedName>
</protein>
<keyword evidence="2" id="KW-1185">Reference proteome</keyword>
<organism evidence="1 2">
    <name type="scientific">Portunus trituberculatus</name>
    <name type="common">Swimming crab</name>
    <name type="synonym">Neptunus trituberculatus</name>
    <dbReference type="NCBI Taxonomy" id="210409"/>
    <lineage>
        <taxon>Eukaryota</taxon>
        <taxon>Metazoa</taxon>
        <taxon>Ecdysozoa</taxon>
        <taxon>Arthropoda</taxon>
        <taxon>Crustacea</taxon>
        <taxon>Multicrustacea</taxon>
        <taxon>Malacostraca</taxon>
        <taxon>Eumalacostraca</taxon>
        <taxon>Eucarida</taxon>
        <taxon>Decapoda</taxon>
        <taxon>Pleocyemata</taxon>
        <taxon>Brachyura</taxon>
        <taxon>Eubrachyura</taxon>
        <taxon>Portunoidea</taxon>
        <taxon>Portunidae</taxon>
        <taxon>Portuninae</taxon>
        <taxon>Portunus</taxon>
    </lineage>
</organism>
<name>A0A5B7HUN2_PORTR</name>
<comment type="caution">
    <text evidence="1">The sequence shown here is derived from an EMBL/GenBank/DDBJ whole genome shotgun (WGS) entry which is preliminary data.</text>
</comment>